<dbReference type="InterPro" id="IPR012334">
    <property type="entry name" value="Pectin_lyas_fold"/>
</dbReference>
<feature type="domain" description="DUF6562" evidence="1">
    <location>
        <begin position="130"/>
        <end position="356"/>
    </location>
</feature>
<dbReference type="EMBL" id="CP032819">
    <property type="protein sequence ID" value="AZS30360.1"/>
    <property type="molecule type" value="Genomic_DNA"/>
</dbReference>
<dbReference type="Proteomes" id="UP000270673">
    <property type="component" value="Chromosome"/>
</dbReference>
<evidence type="ECO:0000313" key="2">
    <source>
        <dbReference type="EMBL" id="AZS30360.1"/>
    </source>
</evidence>
<dbReference type="Pfam" id="PF20200">
    <property type="entry name" value="DUF6562"/>
    <property type="match status" value="1"/>
</dbReference>
<organism evidence="2 3">
    <name type="scientific">Butyricimonas faecalis</name>
    <dbReference type="NCBI Taxonomy" id="2093856"/>
    <lineage>
        <taxon>Bacteria</taxon>
        <taxon>Pseudomonadati</taxon>
        <taxon>Bacteroidota</taxon>
        <taxon>Bacteroidia</taxon>
        <taxon>Bacteroidales</taxon>
        <taxon>Odoribacteraceae</taxon>
        <taxon>Butyricimonas</taxon>
    </lineage>
</organism>
<name>A0A3Q9IRU6_9BACT</name>
<sequence length="793" mass="85845">MEKVKHTGKREQLQAFILQLTRNNLIFNQQKNTNMRNLLLMFAMVGMLFATSCSNDDLDTVQSGDETQVTFSLSLEKKIATRAISDGSQTDKLVYAVFDENGNRISTIQKVEKTDVIFPATETLTLAKGQTYKVAFWAQDADCEAYSVDDNMNVTVSYENALNNDETRDAFFKTETFTVTGSTSIHVELKRPFAQINVGVTEEDWVAAVASGIEIKNSKVVIKDAATKLNLLTGAVSDPTTVGVTYDLATIPAENLMVDVDNDGTKETYHWLSMSYILVNDGSDATPSVDGATKTTLENLEFTFKPESGNEITLKNGLTSVPVQRNWRTNILGKLLTSDITFNISIDPIYDGDYIYPDGSAQELAMAAAYGGTVTLQEDVDLQEPLKIADGKSVVINLNGKRITPPTGADRTIQVFDGAELVINGEGTIGSLSSEALAVCVLGGKLTINGGTYYGGSECSCIYLFNSARYDGIQNKGSIEINGGTFKVNAPWNNFYYVLNQQNGSEGTITVKGGTFENYDPSRGDDHDQPTNFVAEGYKSLQKGETYVVVPNEVTDVVSSNEDLDAAISNTEGEAIIALGNNAEISLKSGAANGKSNDFTFIGDGTSTFDVISDTETAEGGQLNYQRGSTFTFQNLTIKAGEGAFDGIVCDELTYYNCTITGKLTLYGKATFINCTFENDMADQYSIWTWGGTEVKFEGCTFNTNGKAILLYGKGPTDLIVSNCTFNDRNNGSAGKAAIEIGNDYNATYSLTTTNCTVNGFADGKNTGSKLWANKNSMNAEHLSVTIDGEKVL</sequence>
<dbReference type="AlphaFoldDB" id="A0A3Q9IRU6"/>
<dbReference type="InterPro" id="IPR011050">
    <property type="entry name" value="Pectin_lyase_fold/virulence"/>
</dbReference>
<reference evidence="2 3" key="1">
    <citation type="submission" date="2018-10" db="EMBL/GenBank/DDBJ databases">
        <title>Butyricimonas faecalis sp. nov., isolated from human faeces and emended description of the genus Butyricimonas.</title>
        <authorList>
            <person name="Le Roy T."/>
            <person name="Van der Smissen P."/>
            <person name="Paquot A."/>
            <person name="Delzenne N."/>
            <person name="Muccioli G."/>
            <person name="Collet J.-F."/>
            <person name="Cani P.D."/>
        </authorList>
    </citation>
    <scope>NUCLEOTIDE SEQUENCE [LARGE SCALE GENOMIC DNA]</scope>
    <source>
        <strain evidence="2 3">H184</strain>
    </source>
</reference>
<dbReference type="OrthoDB" id="1100682at2"/>
<keyword evidence="3" id="KW-1185">Reference proteome</keyword>
<dbReference type="SUPFAM" id="SSF51126">
    <property type="entry name" value="Pectin lyase-like"/>
    <property type="match status" value="1"/>
</dbReference>
<dbReference type="Gene3D" id="2.160.20.10">
    <property type="entry name" value="Single-stranded right-handed beta-helix, Pectin lyase-like"/>
    <property type="match status" value="1"/>
</dbReference>
<protein>
    <submittedName>
        <fullName evidence="2">Right-handed parallel beta-helix repeat-containing protein</fullName>
    </submittedName>
</protein>
<dbReference type="InterPro" id="IPR046692">
    <property type="entry name" value="DUF6562"/>
</dbReference>
<accession>A0A3Q9IRU6</accession>
<evidence type="ECO:0000259" key="1">
    <source>
        <dbReference type="Pfam" id="PF20200"/>
    </source>
</evidence>
<evidence type="ECO:0000313" key="3">
    <source>
        <dbReference type="Proteomes" id="UP000270673"/>
    </source>
</evidence>
<dbReference type="RefSeq" id="WP_127075192.1">
    <property type="nucleotide sequence ID" value="NZ_CP032819.1"/>
</dbReference>
<proteinExistence type="predicted"/>
<dbReference type="KEGG" id="buy:D8S85_12920"/>
<gene>
    <name evidence="2" type="ORF">D8S85_12920</name>
</gene>